<reference evidence="1 2" key="1">
    <citation type="submission" date="2017-07" db="EMBL/GenBank/DDBJ databases">
        <title>Niveispirillum cyanobacteriorum sp. nov., isolated from cyanobacterial aggregates in a eutrophic lake.</title>
        <authorList>
            <person name="Cai H."/>
        </authorList>
    </citation>
    <scope>NUCLEOTIDE SEQUENCE [LARGE SCALE GENOMIC DNA]</scope>
    <source>
        <strain evidence="2">TH1-14</strain>
    </source>
</reference>
<dbReference type="RefSeq" id="WP_094457708.1">
    <property type="nucleotide sequence ID" value="NZ_NOXU01000031.1"/>
</dbReference>
<dbReference type="InterPro" id="IPR012349">
    <property type="entry name" value="Split_barrel_FMN-bd"/>
</dbReference>
<dbReference type="EMBL" id="NOXU01000031">
    <property type="protein sequence ID" value="OYQ32944.1"/>
    <property type="molecule type" value="Genomic_DNA"/>
</dbReference>
<protein>
    <recommendedName>
        <fullName evidence="3">Transcriptional regulator</fullName>
    </recommendedName>
</protein>
<dbReference type="SUPFAM" id="SSF50475">
    <property type="entry name" value="FMN-binding split barrel"/>
    <property type="match status" value="1"/>
</dbReference>
<evidence type="ECO:0000313" key="1">
    <source>
        <dbReference type="EMBL" id="OYQ32944.1"/>
    </source>
</evidence>
<dbReference type="PIRSF" id="PIRSF010372">
    <property type="entry name" value="PaiB"/>
    <property type="match status" value="1"/>
</dbReference>
<dbReference type="Pfam" id="PF04299">
    <property type="entry name" value="FMN_bind_2"/>
    <property type="match status" value="1"/>
</dbReference>
<dbReference type="OrthoDB" id="9794948at2"/>
<dbReference type="Gene3D" id="2.30.110.10">
    <property type="entry name" value="Electron Transport, Fmn-binding Protein, Chain A"/>
    <property type="match status" value="1"/>
</dbReference>
<sequence length="196" mass="21425">MYTPIHFKMEDSDTLALLETMSFATLVSLGQGGLLSTPLPLLLDRSDGGIRLIGHVARANPHWKDFDPAVPSLAVFQSGDGYVTPAWYAEKQKTGKVVPTWNYITIHAHGRLEIVSDAAGLLEIVNRLTNRHEAGREQPWQVGDAPPDYIAAMLRGIVGVVLHVERLEGKAKLSQNKDETDRATIRAGMAAILPIP</sequence>
<dbReference type="Proteomes" id="UP000216998">
    <property type="component" value="Unassembled WGS sequence"/>
</dbReference>
<evidence type="ECO:0000313" key="2">
    <source>
        <dbReference type="Proteomes" id="UP000216998"/>
    </source>
</evidence>
<comment type="caution">
    <text evidence="1">The sequence shown here is derived from an EMBL/GenBank/DDBJ whole genome shotgun (WGS) entry which is preliminary data.</text>
</comment>
<dbReference type="AlphaFoldDB" id="A0A255YW80"/>
<proteinExistence type="predicted"/>
<dbReference type="PANTHER" id="PTHR35802:SF1">
    <property type="entry name" value="PROTEASE SYNTHASE AND SPORULATION PROTEIN PAI 2"/>
    <property type="match status" value="1"/>
</dbReference>
<dbReference type="PANTHER" id="PTHR35802">
    <property type="entry name" value="PROTEASE SYNTHASE AND SPORULATION PROTEIN PAI 2"/>
    <property type="match status" value="1"/>
</dbReference>
<organism evidence="1 2">
    <name type="scientific">Niveispirillum lacus</name>
    <dbReference type="NCBI Taxonomy" id="1981099"/>
    <lineage>
        <taxon>Bacteria</taxon>
        <taxon>Pseudomonadati</taxon>
        <taxon>Pseudomonadota</taxon>
        <taxon>Alphaproteobacteria</taxon>
        <taxon>Rhodospirillales</taxon>
        <taxon>Azospirillaceae</taxon>
        <taxon>Niveispirillum</taxon>
    </lineage>
</organism>
<keyword evidence="2" id="KW-1185">Reference proteome</keyword>
<gene>
    <name evidence="1" type="ORF">CHU95_18065</name>
</gene>
<accession>A0A255YW80</accession>
<dbReference type="InterPro" id="IPR007396">
    <property type="entry name" value="TR_PAI2-type"/>
</dbReference>
<evidence type="ECO:0008006" key="3">
    <source>
        <dbReference type="Google" id="ProtNLM"/>
    </source>
</evidence>
<name>A0A255YW80_9PROT</name>